<dbReference type="EMBL" id="CAUOFW020003323">
    <property type="protein sequence ID" value="CAK9159200.1"/>
    <property type="molecule type" value="Genomic_DNA"/>
</dbReference>
<feature type="compositionally biased region" description="Polar residues" evidence="1">
    <location>
        <begin position="7"/>
        <end position="21"/>
    </location>
</feature>
<comment type="caution">
    <text evidence="2">The sequence shown here is derived from an EMBL/GenBank/DDBJ whole genome shotgun (WGS) entry which is preliminary data.</text>
</comment>
<keyword evidence="3" id="KW-1185">Reference proteome</keyword>
<accession>A0ABC8SQ08</accession>
<evidence type="ECO:0000313" key="2">
    <source>
        <dbReference type="EMBL" id="CAK9159200.1"/>
    </source>
</evidence>
<reference evidence="2 3" key="1">
    <citation type="submission" date="2024-02" db="EMBL/GenBank/DDBJ databases">
        <authorList>
            <person name="Vignale AGUSTIN F."/>
            <person name="Sosa J E."/>
            <person name="Modenutti C."/>
        </authorList>
    </citation>
    <scope>NUCLEOTIDE SEQUENCE [LARGE SCALE GENOMIC DNA]</scope>
</reference>
<gene>
    <name evidence="2" type="ORF">ILEXP_LOCUS27896</name>
</gene>
<sequence>PCISLDPPQSNSTIDSHTGEVQTYHRTEQSVDSIDGANLLSNFTVNNNGTEQL</sequence>
<evidence type="ECO:0000256" key="1">
    <source>
        <dbReference type="SAM" id="MobiDB-lite"/>
    </source>
</evidence>
<dbReference type="Proteomes" id="UP001642360">
    <property type="component" value="Unassembled WGS sequence"/>
</dbReference>
<evidence type="ECO:0000313" key="3">
    <source>
        <dbReference type="Proteomes" id="UP001642360"/>
    </source>
</evidence>
<name>A0ABC8SQ08_9AQUA</name>
<protein>
    <submittedName>
        <fullName evidence="2">Uncharacterized protein</fullName>
    </submittedName>
</protein>
<proteinExistence type="predicted"/>
<organism evidence="2 3">
    <name type="scientific">Ilex paraguariensis</name>
    <name type="common">yerba mate</name>
    <dbReference type="NCBI Taxonomy" id="185542"/>
    <lineage>
        <taxon>Eukaryota</taxon>
        <taxon>Viridiplantae</taxon>
        <taxon>Streptophyta</taxon>
        <taxon>Embryophyta</taxon>
        <taxon>Tracheophyta</taxon>
        <taxon>Spermatophyta</taxon>
        <taxon>Magnoliopsida</taxon>
        <taxon>eudicotyledons</taxon>
        <taxon>Gunneridae</taxon>
        <taxon>Pentapetalae</taxon>
        <taxon>asterids</taxon>
        <taxon>campanulids</taxon>
        <taxon>Aquifoliales</taxon>
        <taxon>Aquifoliaceae</taxon>
        <taxon>Ilex</taxon>
    </lineage>
</organism>
<dbReference type="AlphaFoldDB" id="A0ABC8SQ08"/>
<feature type="non-terminal residue" evidence="2">
    <location>
        <position position="53"/>
    </location>
</feature>
<feature type="non-terminal residue" evidence="2">
    <location>
        <position position="1"/>
    </location>
</feature>
<feature type="region of interest" description="Disordered" evidence="1">
    <location>
        <begin position="1"/>
        <end position="26"/>
    </location>
</feature>